<dbReference type="EMBL" id="AP028679">
    <property type="protein sequence ID" value="BEQ16855.1"/>
    <property type="molecule type" value="Genomic_DNA"/>
</dbReference>
<dbReference type="InterPro" id="IPR027396">
    <property type="entry name" value="DsrEFH-like"/>
</dbReference>
<dbReference type="InterPro" id="IPR003787">
    <property type="entry name" value="Sulphur_relay_DsrE/F-like"/>
</dbReference>
<evidence type="ECO:0008006" key="3">
    <source>
        <dbReference type="Google" id="ProtNLM"/>
    </source>
</evidence>
<reference evidence="2" key="1">
    <citation type="journal article" date="2023" name="Arch. Microbiol.">
        <title>Desulfoferula mesophilus gen. nov. sp. nov., a mesophilic sulfate-reducing bacterium isolated from a brackish lake sediment.</title>
        <authorList>
            <person name="Watanabe T."/>
            <person name="Yabe T."/>
            <person name="Tsuji J.M."/>
            <person name="Fukui M."/>
        </authorList>
    </citation>
    <scope>NUCLEOTIDE SEQUENCE [LARGE SCALE GENOMIC DNA]</scope>
    <source>
        <strain evidence="2">12FAK</strain>
    </source>
</reference>
<dbReference type="Proteomes" id="UP001366166">
    <property type="component" value="Chromosome"/>
</dbReference>
<evidence type="ECO:0000313" key="2">
    <source>
        <dbReference type="Proteomes" id="UP001366166"/>
    </source>
</evidence>
<dbReference type="Pfam" id="PF02635">
    <property type="entry name" value="DsrE"/>
    <property type="match status" value="1"/>
</dbReference>
<evidence type="ECO:0000313" key="1">
    <source>
        <dbReference type="EMBL" id="BEQ16855.1"/>
    </source>
</evidence>
<dbReference type="RefSeq" id="WP_338603301.1">
    <property type="nucleotide sequence ID" value="NZ_AP028679.1"/>
</dbReference>
<dbReference type="KEGG" id="dmp:FAK_39210"/>
<dbReference type="SUPFAM" id="SSF75169">
    <property type="entry name" value="DsrEFH-like"/>
    <property type="match status" value="1"/>
</dbReference>
<accession>A0AAU9EZA9</accession>
<proteinExistence type="predicted"/>
<dbReference type="AlphaFoldDB" id="A0AAU9EZA9"/>
<protein>
    <recommendedName>
        <fullName evidence="3">DsrE family protein</fullName>
    </recommendedName>
</protein>
<name>A0AAU9EZA9_9BACT</name>
<gene>
    <name evidence="1" type="ORF">FAK_39210</name>
</gene>
<sequence length="115" mass="12915">MESKADTLVLIWSSRDREVAKNMVFMYAKNSRLKNWWPAVRLVVWGPSASLLAEDAELQAELEELKRAGVELLACRACADKYGVAPRLEELGLQVIYMGAPLTEYLQTGLPVLTF</sequence>
<organism evidence="1 2">
    <name type="scientific">Desulfoferula mesophila</name>
    <dbReference type="NCBI Taxonomy" id="3058419"/>
    <lineage>
        <taxon>Bacteria</taxon>
        <taxon>Pseudomonadati</taxon>
        <taxon>Thermodesulfobacteriota</taxon>
        <taxon>Desulfarculia</taxon>
        <taxon>Desulfarculales</taxon>
        <taxon>Desulfarculaceae</taxon>
        <taxon>Desulfoferula</taxon>
    </lineage>
</organism>
<keyword evidence="2" id="KW-1185">Reference proteome</keyword>
<dbReference type="Gene3D" id="3.40.1260.10">
    <property type="entry name" value="DsrEFH-like"/>
    <property type="match status" value="1"/>
</dbReference>